<keyword evidence="1" id="KW-1133">Transmembrane helix</keyword>
<evidence type="ECO:0000313" key="3">
    <source>
        <dbReference type="Proteomes" id="UP000009138"/>
    </source>
</evidence>
<keyword evidence="1" id="KW-0472">Membrane</keyword>
<organism evidence="2 3">
    <name type="scientific">Rhizopus delemar (strain RA 99-880 / ATCC MYA-4621 / FGSC 9543 / NRRL 43880)</name>
    <name type="common">Mucormycosis agent</name>
    <name type="synonym">Rhizopus arrhizus var. delemar</name>
    <dbReference type="NCBI Taxonomy" id="246409"/>
    <lineage>
        <taxon>Eukaryota</taxon>
        <taxon>Fungi</taxon>
        <taxon>Fungi incertae sedis</taxon>
        <taxon>Mucoromycota</taxon>
        <taxon>Mucoromycotina</taxon>
        <taxon>Mucoromycetes</taxon>
        <taxon>Mucorales</taxon>
        <taxon>Mucorineae</taxon>
        <taxon>Rhizopodaceae</taxon>
        <taxon>Rhizopus</taxon>
    </lineage>
</organism>
<keyword evidence="1" id="KW-0812">Transmembrane</keyword>
<dbReference type="AlphaFoldDB" id="I1BMT0"/>
<dbReference type="EMBL" id="CH476732">
    <property type="protein sequence ID" value="EIE77510.1"/>
    <property type="molecule type" value="Genomic_DNA"/>
</dbReference>
<evidence type="ECO:0000313" key="2">
    <source>
        <dbReference type="EMBL" id="EIE77510.1"/>
    </source>
</evidence>
<dbReference type="VEuPathDB" id="FungiDB:RO3G_02214"/>
<feature type="transmembrane region" description="Helical" evidence="1">
    <location>
        <begin position="57"/>
        <end position="80"/>
    </location>
</feature>
<sequence length="89" mass="9640">MGGLPLASIPHNPTGHLMNSGYVLLRPKTDNIARFSPISSNVLFMAFMLYGNTISCAFMNMLLGILPGSANLYGGFFFLFNSTEFNVSA</sequence>
<reference evidence="2 3" key="1">
    <citation type="journal article" date="2009" name="PLoS Genet.">
        <title>Genomic analysis of the basal lineage fungus Rhizopus oryzae reveals a whole-genome duplication.</title>
        <authorList>
            <person name="Ma L.-J."/>
            <person name="Ibrahim A.S."/>
            <person name="Skory C."/>
            <person name="Grabherr M.G."/>
            <person name="Burger G."/>
            <person name="Butler M."/>
            <person name="Elias M."/>
            <person name="Idnurm A."/>
            <person name="Lang B.F."/>
            <person name="Sone T."/>
            <person name="Abe A."/>
            <person name="Calvo S.E."/>
            <person name="Corrochano L.M."/>
            <person name="Engels R."/>
            <person name="Fu J."/>
            <person name="Hansberg W."/>
            <person name="Kim J.-M."/>
            <person name="Kodira C.D."/>
            <person name="Koehrsen M.J."/>
            <person name="Liu B."/>
            <person name="Miranda-Saavedra D."/>
            <person name="O'Leary S."/>
            <person name="Ortiz-Castellanos L."/>
            <person name="Poulter R."/>
            <person name="Rodriguez-Romero J."/>
            <person name="Ruiz-Herrera J."/>
            <person name="Shen Y.-Q."/>
            <person name="Zeng Q."/>
            <person name="Galagan J."/>
            <person name="Birren B.W."/>
            <person name="Cuomo C.A."/>
            <person name="Wickes B.L."/>
        </authorList>
    </citation>
    <scope>NUCLEOTIDE SEQUENCE [LARGE SCALE GENOMIC DNA]</scope>
    <source>
        <strain evidence="3">RA 99-880 / ATCC MYA-4621 / FGSC 9543 / NRRL 43880</strain>
    </source>
</reference>
<name>I1BMT0_RHIO9</name>
<protein>
    <submittedName>
        <fullName evidence="2">Uncharacterized protein</fullName>
    </submittedName>
</protein>
<dbReference type="Proteomes" id="UP000009138">
    <property type="component" value="Unassembled WGS sequence"/>
</dbReference>
<dbReference type="RefSeq" id="XP_067512906.1">
    <property type="nucleotide sequence ID" value="XM_067656805.1"/>
</dbReference>
<gene>
    <name evidence="2" type="ORF">RO3G_02214</name>
</gene>
<accession>I1BMT0</accession>
<evidence type="ECO:0000256" key="1">
    <source>
        <dbReference type="SAM" id="Phobius"/>
    </source>
</evidence>
<feature type="transmembrane region" description="Helical" evidence="1">
    <location>
        <begin position="32"/>
        <end position="50"/>
    </location>
</feature>
<dbReference type="GeneID" id="93609186"/>
<proteinExistence type="predicted"/>
<dbReference type="InParanoid" id="I1BMT0"/>
<keyword evidence="3" id="KW-1185">Reference proteome</keyword>